<name>A0A9W8AFZ2_9FUNG</name>
<keyword evidence="2" id="KW-1185">Reference proteome</keyword>
<dbReference type="EMBL" id="JANBPT010000153">
    <property type="protein sequence ID" value="KAJ1926737.1"/>
    <property type="molecule type" value="Genomic_DNA"/>
</dbReference>
<evidence type="ECO:0000313" key="2">
    <source>
        <dbReference type="Proteomes" id="UP001150569"/>
    </source>
</evidence>
<reference evidence="1" key="1">
    <citation type="submission" date="2022-07" db="EMBL/GenBank/DDBJ databases">
        <title>Phylogenomic reconstructions and comparative analyses of Kickxellomycotina fungi.</title>
        <authorList>
            <person name="Reynolds N.K."/>
            <person name="Stajich J.E."/>
            <person name="Barry K."/>
            <person name="Grigoriev I.V."/>
            <person name="Crous P."/>
            <person name="Smith M.E."/>
        </authorList>
    </citation>
    <scope>NUCLEOTIDE SEQUENCE</scope>
    <source>
        <strain evidence="1">RSA 861</strain>
    </source>
</reference>
<dbReference type="OrthoDB" id="3919494at2759"/>
<organism evidence="1 2">
    <name type="scientific">Tieghemiomyces parasiticus</name>
    <dbReference type="NCBI Taxonomy" id="78921"/>
    <lineage>
        <taxon>Eukaryota</taxon>
        <taxon>Fungi</taxon>
        <taxon>Fungi incertae sedis</taxon>
        <taxon>Zoopagomycota</taxon>
        <taxon>Kickxellomycotina</taxon>
        <taxon>Dimargaritomycetes</taxon>
        <taxon>Dimargaritales</taxon>
        <taxon>Dimargaritaceae</taxon>
        <taxon>Tieghemiomyces</taxon>
    </lineage>
</organism>
<comment type="caution">
    <text evidence="1">The sequence shown here is derived from an EMBL/GenBank/DDBJ whole genome shotgun (WGS) entry which is preliminary data.</text>
</comment>
<accession>A0A9W8AFZ2</accession>
<evidence type="ECO:0000313" key="1">
    <source>
        <dbReference type="EMBL" id="KAJ1926737.1"/>
    </source>
</evidence>
<proteinExistence type="predicted"/>
<protein>
    <submittedName>
        <fullName evidence="1">Uncharacterized protein</fullName>
    </submittedName>
</protein>
<dbReference type="Proteomes" id="UP001150569">
    <property type="component" value="Unassembled WGS sequence"/>
</dbReference>
<dbReference type="AlphaFoldDB" id="A0A9W8AFZ2"/>
<gene>
    <name evidence="1" type="ORF">IWQ60_003546</name>
</gene>
<sequence>MVSSRGRNYSAIRQVCATVTCNVDPALSKALEGFRFAKQQGSLSAFFGTYASNRPKPTQDNLAQLQPLGYTLDLSRLLRHADRNPPIFWDPLAKIDRKQLLVVEDEVHKDTTLEDLTEELPDDAPR</sequence>